<reference evidence="1" key="1">
    <citation type="submission" date="2022-12" db="EMBL/GenBank/DDBJ databases">
        <title>Reference genome sequencing for broad-spectrum identification of bacterial and archaeal isolates by mass spectrometry.</title>
        <authorList>
            <person name="Sekiguchi Y."/>
            <person name="Tourlousse D.M."/>
        </authorList>
    </citation>
    <scope>NUCLEOTIDE SEQUENCE</scope>
    <source>
        <strain evidence="1">301</strain>
    </source>
</reference>
<evidence type="ECO:0000313" key="2">
    <source>
        <dbReference type="Proteomes" id="UP001144397"/>
    </source>
</evidence>
<comment type="caution">
    <text evidence="1">The sequence shown here is derived from an EMBL/GenBank/DDBJ whole genome shotgun (WGS) entry which is preliminary data.</text>
</comment>
<proteinExistence type="predicted"/>
<dbReference type="EMBL" id="BSDO01000004">
    <property type="protein sequence ID" value="GLI23460.1"/>
    <property type="molecule type" value="Genomic_DNA"/>
</dbReference>
<gene>
    <name evidence="1" type="ORF">XFLAVUS301_31340</name>
</gene>
<evidence type="ECO:0000313" key="1">
    <source>
        <dbReference type="EMBL" id="GLI23460.1"/>
    </source>
</evidence>
<protein>
    <submittedName>
        <fullName evidence="1">Uncharacterized protein</fullName>
    </submittedName>
</protein>
<organism evidence="1 2">
    <name type="scientific">Xanthobacter flavus</name>
    <dbReference type="NCBI Taxonomy" id="281"/>
    <lineage>
        <taxon>Bacteria</taxon>
        <taxon>Pseudomonadati</taxon>
        <taxon>Pseudomonadota</taxon>
        <taxon>Alphaproteobacteria</taxon>
        <taxon>Hyphomicrobiales</taxon>
        <taxon>Xanthobacteraceae</taxon>
        <taxon>Xanthobacter</taxon>
    </lineage>
</organism>
<dbReference type="AlphaFoldDB" id="A0A9W6FKM5"/>
<name>A0A9W6FKM5_XANFL</name>
<sequence>MTIGMTRVFATILAGLARERPDRGESLLGYVEAEAGYLRDKMPGTADAMREACAEARRLRSRDRVAAE</sequence>
<accession>A0A9W6FKM5</accession>
<dbReference type="Proteomes" id="UP001144397">
    <property type="component" value="Unassembled WGS sequence"/>
</dbReference>